<accession>A0A517ZE26</accession>
<dbReference type="EMBL" id="CP036275">
    <property type="protein sequence ID" value="QDU40705.1"/>
    <property type="molecule type" value="Genomic_DNA"/>
</dbReference>
<dbReference type="Proteomes" id="UP000320496">
    <property type="component" value="Chromosome"/>
</dbReference>
<organism evidence="1 2">
    <name type="scientific">Maioricimonas rarisocia</name>
    <dbReference type="NCBI Taxonomy" id="2528026"/>
    <lineage>
        <taxon>Bacteria</taxon>
        <taxon>Pseudomonadati</taxon>
        <taxon>Planctomycetota</taxon>
        <taxon>Planctomycetia</taxon>
        <taxon>Planctomycetales</taxon>
        <taxon>Planctomycetaceae</taxon>
        <taxon>Maioricimonas</taxon>
    </lineage>
</organism>
<evidence type="ECO:0000313" key="1">
    <source>
        <dbReference type="EMBL" id="QDU40705.1"/>
    </source>
</evidence>
<dbReference type="AlphaFoldDB" id="A0A517ZE26"/>
<gene>
    <name evidence="1" type="ORF">Mal4_50630</name>
</gene>
<protein>
    <recommendedName>
        <fullName evidence="3">Lipoprotein</fullName>
    </recommendedName>
</protein>
<reference evidence="1 2" key="1">
    <citation type="submission" date="2019-02" db="EMBL/GenBank/DDBJ databases">
        <title>Deep-cultivation of Planctomycetes and their phenomic and genomic characterization uncovers novel biology.</title>
        <authorList>
            <person name="Wiegand S."/>
            <person name="Jogler M."/>
            <person name="Boedeker C."/>
            <person name="Pinto D."/>
            <person name="Vollmers J."/>
            <person name="Rivas-Marin E."/>
            <person name="Kohn T."/>
            <person name="Peeters S.H."/>
            <person name="Heuer A."/>
            <person name="Rast P."/>
            <person name="Oberbeckmann S."/>
            <person name="Bunk B."/>
            <person name="Jeske O."/>
            <person name="Meyerdierks A."/>
            <person name="Storesund J.E."/>
            <person name="Kallscheuer N."/>
            <person name="Luecker S."/>
            <person name="Lage O.M."/>
            <person name="Pohl T."/>
            <person name="Merkel B.J."/>
            <person name="Hornburger P."/>
            <person name="Mueller R.-W."/>
            <person name="Bruemmer F."/>
            <person name="Labrenz M."/>
            <person name="Spormann A.M."/>
            <person name="Op den Camp H."/>
            <person name="Overmann J."/>
            <person name="Amann R."/>
            <person name="Jetten M.S.M."/>
            <person name="Mascher T."/>
            <person name="Medema M.H."/>
            <person name="Devos D.P."/>
            <person name="Kaster A.-K."/>
            <person name="Ovreas L."/>
            <person name="Rohde M."/>
            <person name="Galperin M.Y."/>
            <person name="Jogler C."/>
        </authorList>
    </citation>
    <scope>NUCLEOTIDE SEQUENCE [LARGE SCALE GENOMIC DNA]</scope>
    <source>
        <strain evidence="1 2">Mal4</strain>
    </source>
</reference>
<sequence>MERVRACGIVCLVVGAAVSVAGCSQHAEPLSNGADPLEFAASFQKDGVTWTKVPEMTEADVRQLSEYFRRNPSVAENSLVAGDPVVYAAEPKGRRFYWSAATIEGVEWLCIEIGRGPVRMIDGRGDPFGDAAGHAEGS</sequence>
<dbReference type="KEGG" id="mri:Mal4_50630"/>
<keyword evidence="2" id="KW-1185">Reference proteome</keyword>
<proteinExistence type="predicted"/>
<evidence type="ECO:0008006" key="3">
    <source>
        <dbReference type="Google" id="ProtNLM"/>
    </source>
</evidence>
<name>A0A517ZE26_9PLAN</name>
<dbReference type="PROSITE" id="PS51257">
    <property type="entry name" value="PROKAR_LIPOPROTEIN"/>
    <property type="match status" value="1"/>
</dbReference>
<evidence type="ECO:0000313" key="2">
    <source>
        <dbReference type="Proteomes" id="UP000320496"/>
    </source>
</evidence>